<feature type="domain" description="Calcineurin-like phosphoesterase" evidence="5">
    <location>
        <begin position="12"/>
        <end position="206"/>
    </location>
</feature>
<dbReference type="InterPro" id="IPR029052">
    <property type="entry name" value="Metallo-depent_PP-like"/>
</dbReference>
<gene>
    <name evidence="6" type="ordered locus">Acry_1599</name>
</gene>
<evidence type="ECO:0000256" key="4">
    <source>
        <dbReference type="ARBA" id="ARBA00025742"/>
    </source>
</evidence>
<accession>A5FYX3</accession>
<evidence type="ECO:0000256" key="2">
    <source>
        <dbReference type="ARBA" id="ARBA00022801"/>
    </source>
</evidence>
<organism evidence="6 7">
    <name type="scientific">Acidiphilium cryptum (strain JF-5)</name>
    <dbReference type="NCBI Taxonomy" id="349163"/>
    <lineage>
        <taxon>Bacteria</taxon>
        <taxon>Pseudomonadati</taxon>
        <taxon>Pseudomonadota</taxon>
        <taxon>Alphaproteobacteria</taxon>
        <taxon>Acetobacterales</taxon>
        <taxon>Acidocellaceae</taxon>
        <taxon>Acidiphilium</taxon>
    </lineage>
</organism>
<dbReference type="SUPFAM" id="SSF56300">
    <property type="entry name" value="Metallo-dependent phosphatases"/>
    <property type="match status" value="1"/>
</dbReference>
<dbReference type="eggNOG" id="COG1409">
    <property type="taxonomic scope" value="Bacteria"/>
</dbReference>
<name>A5FYX3_ACICJ</name>
<dbReference type="InterPro" id="IPR004843">
    <property type="entry name" value="Calcineurin-like_PHP"/>
</dbReference>
<keyword evidence="7" id="KW-1185">Reference proteome</keyword>
<dbReference type="InterPro" id="IPR050884">
    <property type="entry name" value="CNP_phosphodiesterase-III"/>
</dbReference>
<keyword evidence="1" id="KW-0479">Metal-binding</keyword>
<reference evidence="6 7" key="1">
    <citation type="submission" date="2007-05" db="EMBL/GenBank/DDBJ databases">
        <title>Complete sequence of chromosome of Acidiphilium cryptum JF-5.</title>
        <authorList>
            <consortium name="US DOE Joint Genome Institute"/>
            <person name="Copeland A."/>
            <person name="Lucas S."/>
            <person name="Lapidus A."/>
            <person name="Barry K."/>
            <person name="Detter J.C."/>
            <person name="Glavina del Rio T."/>
            <person name="Hammon N."/>
            <person name="Israni S."/>
            <person name="Dalin E."/>
            <person name="Tice H."/>
            <person name="Pitluck S."/>
            <person name="Sims D."/>
            <person name="Brettin T."/>
            <person name="Bruce D."/>
            <person name="Han C."/>
            <person name="Schmutz J."/>
            <person name="Larimer F."/>
            <person name="Land M."/>
            <person name="Hauser L."/>
            <person name="Kyrpides N."/>
            <person name="Kim E."/>
            <person name="Magnuson T."/>
            <person name="Richardson P."/>
        </authorList>
    </citation>
    <scope>NUCLEOTIDE SEQUENCE [LARGE SCALE GENOMIC DNA]</scope>
    <source>
        <strain evidence="6 7">JF-5</strain>
    </source>
</reference>
<dbReference type="EMBL" id="CP000697">
    <property type="protein sequence ID" value="ABQ30805.1"/>
    <property type="molecule type" value="Genomic_DNA"/>
</dbReference>
<dbReference type="InterPro" id="IPR042283">
    <property type="entry name" value="GpdQ_catalytic"/>
</dbReference>
<dbReference type="HOGENOM" id="CLU_070320_2_1_5"/>
<evidence type="ECO:0000259" key="5">
    <source>
        <dbReference type="Pfam" id="PF00149"/>
    </source>
</evidence>
<dbReference type="Proteomes" id="UP000000245">
    <property type="component" value="Chromosome"/>
</dbReference>
<dbReference type="Gene3D" id="3.30.750.180">
    <property type="entry name" value="GpdQ, beta-strand dimerisation domain"/>
    <property type="match status" value="1"/>
</dbReference>
<comment type="similarity">
    <text evidence="4">Belongs to the cyclic nucleotide phosphodiesterase class-III family.</text>
</comment>
<protein>
    <submittedName>
        <fullName evidence="6">Metallophosphoesterase</fullName>
    </submittedName>
</protein>
<dbReference type="STRING" id="349163.Acry_1599"/>
<proteinExistence type="inferred from homology"/>
<evidence type="ECO:0000256" key="1">
    <source>
        <dbReference type="ARBA" id="ARBA00022723"/>
    </source>
</evidence>
<dbReference type="GO" id="GO:0046872">
    <property type="term" value="F:metal ion binding"/>
    <property type="evidence" value="ECO:0007669"/>
    <property type="project" value="UniProtKB-KW"/>
</dbReference>
<evidence type="ECO:0000256" key="3">
    <source>
        <dbReference type="ARBA" id="ARBA00023004"/>
    </source>
</evidence>
<dbReference type="KEGG" id="acr:Acry_1599"/>
<dbReference type="AlphaFoldDB" id="A5FYX3"/>
<keyword evidence="2" id="KW-0378">Hydrolase</keyword>
<dbReference type="PANTHER" id="PTHR42988">
    <property type="entry name" value="PHOSPHOHYDROLASE"/>
    <property type="match status" value="1"/>
</dbReference>
<sequence length="274" mass="28862">MSGGPGAPPLLVAQFSDLHLRAPGLTANRIVETNMLAARAFAAFAALAPAPDALVITGDLADRGEAEAYRLLAGLIERHVRVPVILIPGNHDDRAAMRATLGDRLAADDEAGVNRPAEHLPVRLLPLDSTIGGESHGRLGDGQLRFLRDRLAADPRPAAILLHHPPIATGIAHMDAIGLENAAALEAAIAPHAARVAGLWCGHVHRMIHGRLAGAPVVIAPSVAHQVQFDLTPDGPSALVLEPPAFVMHRWDGASFTSQMVFVDSYPGPFPFLS</sequence>
<evidence type="ECO:0000313" key="6">
    <source>
        <dbReference type="EMBL" id="ABQ30805.1"/>
    </source>
</evidence>
<dbReference type="GO" id="GO:0016787">
    <property type="term" value="F:hydrolase activity"/>
    <property type="evidence" value="ECO:0007669"/>
    <property type="project" value="UniProtKB-KW"/>
</dbReference>
<dbReference type="InterPro" id="IPR042281">
    <property type="entry name" value="GpdQ_beta-strand"/>
</dbReference>
<evidence type="ECO:0000313" key="7">
    <source>
        <dbReference type="Proteomes" id="UP000000245"/>
    </source>
</evidence>
<dbReference type="Gene3D" id="3.60.21.40">
    <property type="entry name" value="GpdQ, catalytic alpha/beta sandwich domain"/>
    <property type="match status" value="1"/>
</dbReference>
<dbReference type="PANTHER" id="PTHR42988:SF2">
    <property type="entry name" value="CYCLIC NUCLEOTIDE PHOSPHODIESTERASE CBUA0032-RELATED"/>
    <property type="match status" value="1"/>
</dbReference>
<keyword evidence="3" id="KW-0408">Iron</keyword>
<dbReference type="Pfam" id="PF00149">
    <property type="entry name" value="Metallophos"/>
    <property type="match status" value="1"/>
</dbReference>
<dbReference type="RefSeq" id="WP_011942363.1">
    <property type="nucleotide sequence ID" value="NC_009484.1"/>
</dbReference>